<dbReference type="InterPro" id="IPR000847">
    <property type="entry name" value="LysR_HTH_N"/>
</dbReference>
<dbReference type="PROSITE" id="PS50931">
    <property type="entry name" value="HTH_LYSR"/>
    <property type="match status" value="1"/>
</dbReference>
<organism evidence="6 7">
    <name type="scientific">Pseudoalteromonas fenneropenaei</name>
    <dbReference type="NCBI Taxonomy" id="1737459"/>
    <lineage>
        <taxon>Bacteria</taxon>
        <taxon>Pseudomonadati</taxon>
        <taxon>Pseudomonadota</taxon>
        <taxon>Gammaproteobacteria</taxon>
        <taxon>Alteromonadales</taxon>
        <taxon>Pseudoalteromonadaceae</taxon>
        <taxon>Pseudoalteromonas</taxon>
    </lineage>
</organism>
<sequence>MQISDLQLVAKTAQLGSISAAAAQLDVQVAMASAAIKRVEKQLGFELFVRSTRRLRLSKQGEKYLPMCLQALSLLENARQEVLADSGEIEGELRLTAPSDLGRNILLPWLDEMLDMHPKLKLRLILNDHNLDFYRDGVDVALRYGEVDDANLYGFKICDAPLVLCAAPSYIARCGEPQDHEQLSKHNGLFFQLRGSTFSTWPMKKADKQYKVTLNGDRVGNDADLVRRWCAAGKGIALRSALDVSDQLLDGTIRAVMRDYQLEHKGLWLVCPTRQSINPSVRLLRDILRERCAKVLQGVQPLLQMP</sequence>
<dbReference type="PANTHER" id="PTHR30537">
    <property type="entry name" value="HTH-TYPE TRANSCRIPTIONAL REGULATOR"/>
    <property type="match status" value="1"/>
</dbReference>
<comment type="caution">
    <text evidence="6">The sequence shown here is derived from an EMBL/GenBank/DDBJ whole genome shotgun (WGS) entry which is preliminary data.</text>
</comment>
<comment type="similarity">
    <text evidence="1">Belongs to the LysR transcriptional regulatory family.</text>
</comment>
<protein>
    <submittedName>
        <fullName evidence="6">LysR substrate-binding domain-containing protein</fullName>
    </submittedName>
</protein>
<evidence type="ECO:0000259" key="5">
    <source>
        <dbReference type="PROSITE" id="PS50931"/>
    </source>
</evidence>
<dbReference type="Pfam" id="PF00126">
    <property type="entry name" value="HTH_1"/>
    <property type="match status" value="1"/>
</dbReference>
<dbReference type="Gene3D" id="1.10.10.10">
    <property type="entry name" value="Winged helix-like DNA-binding domain superfamily/Winged helix DNA-binding domain"/>
    <property type="match status" value="1"/>
</dbReference>
<keyword evidence="3" id="KW-0238">DNA-binding</keyword>
<evidence type="ECO:0000256" key="4">
    <source>
        <dbReference type="ARBA" id="ARBA00023163"/>
    </source>
</evidence>
<evidence type="ECO:0000256" key="1">
    <source>
        <dbReference type="ARBA" id="ARBA00009437"/>
    </source>
</evidence>
<keyword evidence="4" id="KW-0804">Transcription</keyword>
<accession>A0ABV7CFZ2</accession>
<dbReference type="SUPFAM" id="SSF46785">
    <property type="entry name" value="Winged helix' DNA-binding domain"/>
    <property type="match status" value="1"/>
</dbReference>
<dbReference type="SUPFAM" id="SSF53850">
    <property type="entry name" value="Periplasmic binding protein-like II"/>
    <property type="match status" value="1"/>
</dbReference>
<dbReference type="InterPro" id="IPR036390">
    <property type="entry name" value="WH_DNA-bd_sf"/>
</dbReference>
<dbReference type="Proteomes" id="UP001595453">
    <property type="component" value="Unassembled WGS sequence"/>
</dbReference>
<evidence type="ECO:0000256" key="2">
    <source>
        <dbReference type="ARBA" id="ARBA00023015"/>
    </source>
</evidence>
<gene>
    <name evidence="6" type="ORF">ACFOEE_03180</name>
</gene>
<dbReference type="EMBL" id="JBHRSD010000006">
    <property type="protein sequence ID" value="MFC3031525.1"/>
    <property type="molecule type" value="Genomic_DNA"/>
</dbReference>
<keyword evidence="2" id="KW-0805">Transcription regulation</keyword>
<dbReference type="InterPro" id="IPR036388">
    <property type="entry name" value="WH-like_DNA-bd_sf"/>
</dbReference>
<reference evidence="7" key="1">
    <citation type="journal article" date="2019" name="Int. J. Syst. Evol. Microbiol.">
        <title>The Global Catalogue of Microorganisms (GCM) 10K type strain sequencing project: providing services to taxonomists for standard genome sequencing and annotation.</title>
        <authorList>
            <consortium name="The Broad Institute Genomics Platform"/>
            <consortium name="The Broad Institute Genome Sequencing Center for Infectious Disease"/>
            <person name="Wu L."/>
            <person name="Ma J."/>
        </authorList>
    </citation>
    <scope>NUCLEOTIDE SEQUENCE [LARGE SCALE GENOMIC DNA]</scope>
    <source>
        <strain evidence="7">KCTC 42730</strain>
    </source>
</reference>
<evidence type="ECO:0000256" key="3">
    <source>
        <dbReference type="ARBA" id="ARBA00023125"/>
    </source>
</evidence>
<evidence type="ECO:0000313" key="7">
    <source>
        <dbReference type="Proteomes" id="UP001595453"/>
    </source>
</evidence>
<dbReference type="PANTHER" id="PTHR30537:SF21">
    <property type="entry name" value="HTH-TYPE TRANSCRIPTIONAL REGULATOR SINR-RELATED"/>
    <property type="match status" value="1"/>
</dbReference>
<dbReference type="Gene3D" id="3.40.190.290">
    <property type="match status" value="1"/>
</dbReference>
<dbReference type="InterPro" id="IPR058163">
    <property type="entry name" value="LysR-type_TF_proteobact-type"/>
</dbReference>
<proteinExistence type="inferred from homology"/>
<name>A0ABV7CFZ2_9GAMM</name>
<keyword evidence="7" id="KW-1185">Reference proteome</keyword>
<dbReference type="CDD" id="cd08422">
    <property type="entry name" value="PBP2_CrgA_like"/>
    <property type="match status" value="1"/>
</dbReference>
<feature type="domain" description="HTH lysR-type" evidence="5">
    <location>
        <begin position="1"/>
        <end position="58"/>
    </location>
</feature>
<dbReference type="RefSeq" id="WP_377120840.1">
    <property type="nucleotide sequence ID" value="NZ_JBHRSD010000006.1"/>
</dbReference>
<dbReference type="Pfam" id="PF03466">
    <property type="entry name" value="LysR_substrate"/>
    <property type="match status" value="1"/>
</dbReference>
<evidence type="ECO:0000313" key="6">
    <source>
        <dbReference type="EMBL" id="MFC3031525.1"/>
    </source>
</evidence>
<dbReference type="InterPro" id="IPR005119">
    <property type="entry name" value="LysR_subst-bd"/>
</dbReference>